<dbReference type="SUPFAM" id="SSF51197">
    <property type="entry name" value="Clavaminate synthase-like"/>
    <property type="match status" value="1"/>
</dbReference>
<reference evidence="5 7" key="1">
    <citation type="submission" date="2016-06" db="EMBL/GenBank/DDBJ databases">
        <title>The sequenced genome of the ice-adhering bacterium Marinomonas primoryensis, from Antarctica.</title>
        <authorList>
            <person name="Graham L."/>
            <person name="Vance T.D.R."/>
            <person name="Davies P.L."/>
        </authorList>
    </citation>
    <scope>NUCLEOTIDE SEQUENCE [LARGE SCALE GENOMIC DNA]</scope>
    <source>
        <strain evidence="5 7">AceL</strain>
    </source>
</reference>
<keyword evidence="2" id="KW-0223">Dioxygenase</keyword>
<evidence type="ECO:0000259" key="4">
    <source>
        <dbReference type="Pfam" id="PF05118"/>
    </source>
</evidence>
<dbReference type="OrthoDB" id="21665at2"/>
<dbReference type="InterPro" id="IPR027443">
    <property type="entry name" value="IPNS-like_sf"/>
</dbReference>
<dbReference type="EMBL" id="CP016181">
    <property type="protein sequence ID" value="AWY01566.1"/>
    <property type="molecule type" value="Genomic_DNA"/>
</dbReference>
<dbReference type="GO" id="GO:0016020">
    <property type="term" value="C:membrane"/>
    <property type="evidence" value="ECO:0007669"/>
    <property type="project" value="TreeGrafter"/>
</dbReference>
<comment type="similarity">
    <text evidence="1">Belongs to the aspartyl/asparaginyl beta-hydroxylase family.</text>
</comment>
<evidence type="ECO:0000313" key="8">
    <source>
        <dbReference type="Proteomes" id="UP001471651"/>
    </source>
</evidence>
<reference evidence="6 8" key="2">
    <citation type="submission" date="2024-05" db="EMBL/GenBank/DDBJ databases">
        <authorList>
            <person name="Busch G.E."/>
            <person name="Sharma I."/>
        </authorList>
    </citation>
    <scope>NUCLEOTIDE SEQUENCE [LARGE SCALE GENOMIC DNA]</scope>
    <source>
        <strain evidence="6 8">23GB23</strain>
    </source>
</reference>
<dbReference type="PANTHER" id="PTHR46332:SF5">
    <property type="entry name" value="ASPARTATE BETA-HYDROXYLASE DOMAIN CONTAINING 2"/>
    <property type="match status" value="1"/>
</dbReference>
<evidence type="ECO:0000256" key="3">
    <source>
        <dbReference type="ARBA" id="ARBA00023002"/>
    </source>
</evidence>
<sequence length="251" mass="29544">MSKENQAIWYEIHGGRYISDDPFFFNERDFEWTQTLKDNWHIIRDEMLTLLQEHPDQLKPYFSQNLVFPPKHWKTTGFYFWNWRLHKNCRKCPKTTKILESIPNLTGGNLSILEPGANINPHQGDTNAHVKVHIGLSIPKGLPDCGFQVGNEIRGWKEGELLLFCDAHRHTAWNHSDERRLVFIIDVIRPEFAHKKQSICVNVLATSMLQLLYQKIAWLNYLPGKTHHVLHFLIRNLLRVVLPIQNTLRRL</sequence>
<protein>
    <submittedName>
        <fullName evidence="6">Aspartyl/asparaginyl beta-hydroxylase domain-containing protein</fullName>
    </submittedName>
</protein>
<dbReference type="Gene3D" id="2.60.120.330">
    <property type="entry name" value="B-lactam Antibiotic, Isopenicillin N Synthase, Chain"/>
    <property type="match status" value="1"/>
</dbReference>
<dbReference type="GO" id="GO:0051213">
    <property type="term" value="F:dioxygenase activity"/>
    <property type="evidence" value="ECO:0007669"/>
    <property type="project" value="UniProtKB-KW"/>
</dbReference>
<dbReference type="Pfam" id="PF05118">
    <property type="entry name" value="Asp_Arg_Hydrox"/>
    <property type="match status" value="1"/>
</dbReference>
<organism evidence="5 7">
    <name type="scientific">Marinomonas primoryensis</name>
    <dbReference type="NCBI Taxonomy" id="178399"/>
    <lineage>
        <taxon>Bacteria</taxon>
        <taxon>Pseudomonadati</taxon>
        <taxon>Pseudomonadota</taxon>
        <taxon>Gammaproteobacteria</taxon>
        <taxon>Oceanospirillales</taxon>
        <taxon>Oceanospirillaceae</taxon>
        <taxon>Marinomonas</taxon>
    </lineage>
</organism>
<evidence type="ECO:0000313" key="5">
    <source>
        <dbReference type="EMBL" id="AWY01566.1"/>
    </source>
</evidence>
<name>A0A2Z4PVG0_9GAMM</name>
<dbReference type="AlphaFoldDB" id="A0A2Z4PVG0"/>
<keyword evidence="8" id="KW-1185">Reference proteome</keyword>
<dbReference type="EMBL" id="JBDYKN010000012">
    <property type="protein sequence ID" value="MEP7730452.1"/>
    <property type="molecule type" value="Genomic_DNA"/>
</dbReference>
<evidence type="ECO:0000256" key="1">
    <source>
        <dbReference type="ARBA" id="ARBA00007730"/>
    </source>
</evidence>
<dbReference type="Proteomes" id="UP000249898">
    <property type="component" value="Chromosome"/>
</dbReference>
<proteinExistence type="inferred from homology"/>
<keyword evidence="3" id="KW-0560">Oxidoreductase</keyword>
<dbReference type="Proteomes" id="UP001471651">
    <property type="component" value="Unassembled WGS sequence"/>
</dbReference>
<dbReference type="InterPro" id="IPR007803">
    <property type="entry name" value="Asp/Arg/Pro-Hydrxlase"/>
</dbReference>
<dbReference type="InterPro" id="IPR051821">
    <property type="entry name" value="Asp/Asn_beta-hydroxylase"/>
</dbReference>
<feature type="domain" description="Aspartyl/asparaginy/proline hydroxylase" evidence="4">
    <location>
        <begin position="38"/>
        <end position="190"/>
    </location>
</feature>
<gene>
    <name evidence="5" type="ORF">A8139_17550</name>
    <name evidence="6" type="ORF">ABKW32_13405</name>
</gene>
<evidence type="ECO:0000256" key="2">
    <source>
        <dbReference type="ARBA" id="ARBA00022964"/>
    </source>
</evidence>
<evidence type="ECO:0000313" key="7">
    <source>
        <dbReference type="Proteomes" id="UP000249898"/>
    </source>
</evidence>
<dbReference type="PANTHER" id="PTHR46332">
    <property type="entry name" value="ASPARTATE BETA-HYDROXYLASE DOMAIN-CONTAINING PROTEIN 2"/>
    <property type="match status" value="1"/>
</dbReference>
<accession>A0A2Z4PVG0</accession>
<evidence type="ECO:0000313" key="6">
    <source>
        <dbReference type="EMBL" id="MEP7730452.1"/>
    </source>
</evidence>
<dbReference type="RefSeq" id="WP_112140166.1">
    <property type="nucleotide sequence ID" value="NZ_CP016181.1"/>
</dbReference>